<feature type="compositionally biased region" description="Basic and acidic residues" evidence="1">
    <location>
        <begin position="67"/>
        <end position="103"/>
    </location>
</feature>
<accession>A0A423STX0</accession>
<gene>
    <name evidence="2" type="ORF">C7M84_014249</name>
</gene>
<comment type="caution">
    <text evidence="2">The sequence shown here is derived from an EMBL/GenBank/DDBJ whole genome shotgun (WGS) entry which is preliminary data.</text>
</comment>
<feature type="compositionally biased region" description="Basic and acidic residues" evidence="1">
    <location>
        <begin position="39"/>
        <end position="51"/>
    </location>
</feature>
<evidence type="ECO:0000313" key="2">
    <source>
        <dbReference type="EMBL" id="ROT67665.1"/>
    </source>
</evidence>
<dbReference type="EMBL" id="QCYY01002784">
    <property type="protein sequence ID" value="ROT67665.1"/>
    <property type="molecule type" value="Genomic_DNA"/>
</dbReference>
<dbReference type="AlphaFoldDB" id="A0A423STX0"/>
<organism evidence="2 3">
    <name type="scientific">Penaeus vannamei</name>
    <name type="common">Whiteleg shrimp</name>
    <name type="synonym">Litopenaeus vannamei</name>
    <dbReference type="NCBI Taxonomy" id="6689"/>
    <lineage>
        <taxon>Eukaryota</taxon>
        <taxon>Metazoa</taxon>
        <taxon>Ecdysozoa</taxon>
        <taxon>Arthropoda</taxon>
        <taxon>Crustacea</taxon>
        <taxon>Multicrustacea</taxon>
        <taxon>Malacostraca</taxon>
        <taxon>Eumalacostraca</taxon>
        <taxon>Eucarida</taxon>
        <taxon>Decapoda</taxon>
        <taxon>Dendrobranchiata</taxon>
        <taxon>Penaeoidea</taxon>
        <taxon>Penaeidae</taxon>
        <taxon>Penaeus</taxon>
    </lineage>
</organism>
<evidence type="ECO:0000256" key="1">
    <source>
        <dbReference type="SAM" id="MobiDB-lite"/>
    </source>
</evidence>
<evidence type="ECO:0000313" key="3">
    <source>
        <dbReference type="Proteomes" id="UP000283509"/>
    </source>
</evidence>
<protein>
    <submittedName>
        <fullName evidence="2">Uncharacterized protein</fullName>
    </submittedName>
</protein>
<dbReference type="Proteomes" id="UP000283509">
    <property type="component" value="Unassembled WGS sequence"/>
</dbReference>
<feature type="region of interest" description="Disordered" evidence="1">
    <location>
        <begin position="167"/>
        <end position="327"/>
    </location>
</feature>
<proteinExistence type="predicted"/>
<name>A0A423STX0_PENVA</name>
<reference evidence="2 3" key="1">
    <citation type="submission" date="2018-04" db="EMBL/GenBank/DDBJ databases">
        <authorList>
            <person name="Zhang X."/>
            <person name="Yuan J."/>
            <person name="Li F."/>
            <person name="Xiang J."/>
        </authorList>
    </citation>
    <scope>NUCLEOTIDE SEQUENCE [LARGE SCALE GENOMIC DNA]</scope>
    <source>
        <tissue evidence="2">Muscle</tissue>
    </source>
</reference>
<reference evidence="2 3" key="2">
    <citation type="submission" date="2019-01" db="EMBL/GenBank/DDBJ databases">
        <title>The decoding of complex shrimp genome reveals the adaptation for benthos swimmer, frequently molting mechanism and breeding impact on genome.</title>
        <authorList>
            <person name="Sun Y."/>
            <person name="Gao Y."/>
            <person name="Yu Y."/>
        </authorList>
    </citation>
    <scope>NUCLEOTIDE SEQUENCE [LARGE SCALE GENOMIC DNA]</scope>
    <source>
        <tissue evidence="2">Muscle</tissue>
    </source>
</reference>
<feature type="region of interest" description="Disordered" evidence="1">
    <location>
        <begin position="1"/>
        <end position="133"/>
    </location>
</feature>
<feature type="compositionally biased region" description="Gly residues" evidence="1">
    <location>
        <begin position="121"/>
        <end position="133"/>
    </location>
</feature>
<keyword evidence="3" id="KW-1185">Reference proteome</keyword>
<feature type="compositionally biased region" description="Basic and acidic residues" evidence="1">
    <location>
        <begin position="201"/>
        <end position="217"/>
    </location>
</feature>
<sequence length="373" mass="40436">MPGLESGARGVRRATASSQTPAVHLSGPTAAALSPPSPDRPRQRPWEDEGKTTASPPYARGFAPEGGVEREADKGREWERTKEKRREPRPRAHTELLPGRREALFFTEEGGPLRPRASPEVGGGTGGSHGGCGPVVRAWSWAWGRMRRRGFQEVALSINAPGTVLIDDSKQSSASSPTGAAAFTFTRRPSFDTQSDPGKPSPREGEAQAERKQESALRRHTKALLARLRQEPQAEAQGSARRGRPGQQVQVRERSAAAGLSRGDPRRQLSRSSTASTLRHLETDSADFESSPLEASCRRTFRAGASARTGKTKSIPPSSAVHKPVHSTARPHATFMEELSLDQRISGWATALRAALDQDTCGRQHDALDAYNR</sequence>